<evidence type="ECO:0000313" key="4">
    <source>
        <dbReference type="Proteomes" id="UP001241758"/>
    </source>
</evidence>
<proteinExistence type="predicted"/>
<dbReference type="Proteomes" id="UP001241758">
    <property type="component" value="Unassembled WGS sequence"/>
</dbReference>
<evidence type="ECO:0000256" key="1">
    <source>
        <dbReference type="ARBA" id="ARBA00022801"/>
    </source>
</evidence>
<keyword evidence="4" id="KW-1185">Reference proteome</keyword>
<dbReference type="PANTHER" id="PTHR43674">
    <property type="entry name" value="NITRILASE C965.09-RELATED"/>
    <property type="match status" value="1"/>
</dbReference>
<gene>
    <name evidence="3" type="ORF">QLQ12_13080</name>
</gene>
<dbReference type="EMBL" id="JASCTH010000007">
    <property type="protein sequence ID" value="MDI6099530.1"/>
    <property type="molecule type" value="Genomic_DNA"/>
</dbReference>
<dbReference type="InterPro" id="IPR036526">
    <property type="entry name" value="C-N_Hydrolase_sf"/>
</dbReference>
<sequence>MISGDEASVRLPDGRAVECSDGGDRSGRPADLIRIATAQTTVTTDPVRNGAAVRAAMRQAAAGGARLVHFAEGALSGYAGAAKPHFAGWHIDWAPVAAELRRTTALAAELGIWVVLGGNHRLTGGHRPHNSLWVINDQGEIIDRYDKRLLSYSEITGLYTPGDRPCTFEVDGFVFGLLICIEINFPELWTAERDRDVDCVLFSTYSDDPMFEVIARGHAATNGMWVSVALPAQCAHATPSAVIGPHGHILRRARPDGPDVIWADLDRADPDLDLALNKARPWRRVARDGGVYARARVTDPRSADRTGI</sequence>
<dbReference type="CDD" id="cd07197">
    <property type="entry name" value="nitrilase"/>
    <property type="match status" value="1"/>
</dbReference>
<keyword evidence="1 3" id="KW-0378">Hydrolase</keyword>
<evidence type="ECO:0000259" key="2">
    <source>
        <dbReference type="PROSITE" id="PS50263"/>
    </source>
</evidence>
<accession>A0ABT6WIN8</accession>
<dbReference type="InterPro" id="IPR050345">
    <property type="entry name" value="Aliph_Amidase/BUP"/>
</dbReference>
<protein>
    <submittedName>
        <fullName evidence="3">Carbon-nitrogen hydrolase family protein</fullName>
    </submittedName>
</protein>
<name>A0ABT6WIN8_9ACTN</name>
<dbReference type="Gene3D" id="3.60.110.10">
    <property type="entry name" value="Carbon-nitrogen hydrolase"/>
    <property type="match status" value="1"/>
</dbReference>
<dbReference type="PROSITE" id="PS50263">
    <property type="entry name" value="CN_HYDROLASE"/>
    <property type="match status" value="1"/>
</dbReference>
<dbReference type="GO" id="GO:0016787">
    <property type="term" value="F:hydrolase activity"/>
    <property type="evidence" value="ECO:0007669"/>
    <property type="project" value="UniProtKB-KW"/>
</dbReference>
<dbReference type="RefSeq" id="WP_282759760.1">
    <property type="nucleotide sequence ID" value="NZ_JASCTH010000007.1"/>
</dbReference>
<organism evidence="3 4">
    <name type="scientific">Actinoplanes sandaracinus</name>
    <dbReference type="NCBI Taxonomy" id="3045177"/>
    <lineage>
        <taxon>Bacteria</taxon>
        <taxon>Bacillati</taxon>
        <taxon>Actinomycetota</taxon>
        <taxon>Actinomycetes</taxon>
        <taxon>Micromonosporales</taxon>
        <taxon>Micromonosporaceae</taxon>
        <taxon>Actinoplanes</taxon>
    </lineage>
</organism>
<dbReference type="Pfam" id="PF00795">
    <property type="entry name" value="CN_hydrolase"/>
    <property type="match status" value="1"/>
</dbReference>
<reference evidence="3 4" key="1">
    <citation type="submission" date="2023-05" db="EMBL/GenBank/DDBJ databases">
        <title>Actinoplanes sp. NEAU-A12 genome sequencing.</title>
        <authorList>
            <person name="Wang Z.-S."/>
        </authorList>
    </citation>
    <scope>NUCLEOTIDE SEQUENCE [LARGE SCALE GENOMIC DNA]</scope>
    <source>
        <strain evidence="3 4">NEAU-A12</strain>
    </source>
</reference>
<dbReference type="PANTHER" id="PTHR43674:SF16">
    <property type="entry name" value="CARBON-NITROGEN FAMILY, PUTATIVE (AFU_ORTHOLOGUE AFUA_5G02350)-RELATED"/>
    <property type="match status" value="1"/>
</dbReference>
<comment type="caution">
    <text evidence="3">The sequence shown here is derived from an EMBL/GenBank/DDBJ whole genome shotgun (WGS) entry which is preliminary data.</text>
</comment>
<evidence type="ECO:0000313" key="3">
    <source>
        <dbReference type="EMBL" id="MDI6099530.1"/>
    </source>
</evidence>
<dbReference type="SUPFAM" id="SSF56317">
    <property type="entry name" value="Carbon-nitrogen hydrolase"/>
    <property type="match status" value="1"/>
</dbReference>
<dbReference type="InterPro" id="IPR003010">
    <property type="entry name" value="C-N_Hydrolase"/>
</dbReference>
<feature type="domain" description="CN hydrolase" evidence="2">
    <location>
        <begin position="33"/>
        <end position="267"/>
    </location>
</feature>